<dbReference type="Pfam" id="PF18912">
    <property type="entry name" value="DZR_2"/>
    <property type="match status" value="1"/>
</dbReference>
<dbReference type="InterPro" id="IPR051910">
    <property type="entry name" value="ComF/GntX_DNA_util-trans"/>
</dbReference>
<name>A0ABY5L3B0_9SPHN</name>
<comment type="similarity">
    <text evidence="1">Belongs to the ComF/GntX family.</text>
</comment>
<organism evidence="3 4">
    <name type="scientific">Sphingomonas qomolangmaensis</name>
    <dbReference type="NCBI Taxonomy" id="2918765"/>
    <lineage>
        <taxon>Bacteria</taxon>
        <taxon>Pseudomonadati</taxon>
        <taxon>Pseudomonadota</taxon>
        <taxon>Alphaproteobacteria</taxon>
        <taxon>Sphingomonadales</taxon>
        <taxon>Sphingomonadaceae</taxon>
        <taxon>Sphingomonas</taxon>
    </lineage>
</organism>
<dbReference type="Gene3D" id="3.40.50.2020">
    <property type="match status" value="1"/>
</dbReference>
<dbReference type="SUPFAM" id="SSF53271">
    <property type="entry name" value="PRTase-like"/>
    <property type="match status" value="1"/>
</dbReference>
<dbReference type="InterPro" id="IPR000836">
    <property type="entry name" value="PRTase_dom"/>
</dbReference>
<evidence type="ECO:0000259" key="2">
    <source>
        <dbReference type="Pfam" id="PF18912"/>
    </source>
</evidence>
<dbReference type="InterPro" id="IPR029057">
    <property type="entry name" value="PRTase-like"/>
</dbReference>
<evidence type="ECO:0000256" key="1">
    <source>
        <dbReference type="ARBA" id="ARBA00008007"/>
    </source>
</evidence>
<evidence type="ECO:0000313" key="4">
    <source>
        <dbReference type="Proteomes" id="UP001058533"/>
    </source>
</evidence>
<reference evidence="3" key="1">
    <citation type="submission" date="2022-07" db="EMBL/GenBank/DDBJ databases">
        <title>Sphingomonas sp. nov., a novel bacterium isolated from the north slope of the Mount Everest.</title>
        <authorList>
            <person name="Cui X."/>
            <person name="Liu Y."/>
        </authorList>
    </citation>
    <scope>NUCLEOTIDE SEQUENCE</scope>
    <source>
        <strain evidence="3">S5-59</strain>
    </source>
</reference>
<dbReference type="EMBL" id="CP101740">
    <property type="protein sequence ID" value="UUL81282.1"/>
    <property type="molecule type" value="Genomic_DNA"/>
</dbReference>
<proteinExistence type="inferred from homology"/>
<dbReference type="PANTHER" id="PTHR47505:SF1">
    <property type="entry name" value="DNA UTILIZATION PROTEIN YHGH"/>
    <property type="match status" value="1"/>
</dbReference>
<keyword evidence="4" id="KW-1185">Reference proteome</keyword>
<dbReference type="Proteomes" id="UP001058533">
    <property type="component" value="Chromosome"/>
</dbReference>
<accession>A0ABY5L3B0</accession>
<protein>
    <submittedName>
        <fullName evidence="3">ComF family protein</fullName>
    </submittedName>
</protein>
<dbReference type="RefSeq" id="WP_256504943.1">
    <property type="nucleotide sequence ID" value="NZ_CP101740.1"/>
</dbReference>
<sequence length="249" mass="26806">MLLRPASTIALQVLRGAASLALPPRCPACGAVTADDHRFCVDCWDTLRFLGPPWCAGCALPFEHDRGEGAMCGVCLADPPRHSGVRAAVAYGEVARRTVLKLKYGGRIGCADTVARLMLRLLPDDAELLVPVPLHRRRLWSRGFNQAGLIAVALGRDRGVAVVLDALVRRRPTPVLKGLNRRARAKAVAGAFAVPPERRETIARRHVVLIDDVYTSGATTDACTAQLLRAGAASVTILCWARVLHDADD</sequence>
<dbReference type="PANTHER" id="PTHR47505">
    <property type="entry name" value="DNA UTILIZATION PROTEIN YHGH"/>
    <property type="match status" value="1"/>
</dbReference>
<evidence type="ECO:0000313" key="3">
    <source>
        <dbReference type="EMBL" id="UUL81282.1"/>
    </source>
</evidence>
<gene>
    <name evidence="3" type="ORF">NMP03_08555</name>
</gene>
<feature type="domain" description="Double zinc ribbon" evidence="2">
    <location>
        <begin position="19"/>
        <end position="76"/>
    </location>
</feature>
<dbReference type="InterPro" id="IPR044005">
    <property type="entry name" value="DZR_2"/>
</dbReference>
<dbReference type="CDD" id="cd06223">
    <property type="entry name" value="PRTases_typeI"/>
    <property type="match status" value="1"/>
</dbReference>